<dbReference type="EMBL" id="GBXM01081100">
    <property type="protein sequence ID" value="JAH27477.1"/>
    <property type="molecule type" value="Transcribed_RNA"/>
</dbReference>
<organism evidence="1">
    <name type="scientific">Anguilla anguilla</name>
    <name type="common">European freshwater eel</name>
    <name type="synonym">Muraena anguilla</name>
    <dbReference type="NCBI Taxonomy" id="7936"/>
    <lineage>
        <taxon>Eukaryota</taxon>
        <taxon>Metazoa</taxon>
        <taxon>Chordata</taxon>
        <taxon>Craniata</taxon>
        <taxon>Vertebrata</taxon>
        <taxon>Euteleostomi</taxon>
        <taxon>Actinopterygii</taxon>
        <taxon>Neopterygii</taxon>
        <taxon>Teleostei</taxon>
        <taxon>Anguilliformes</taxon>
        <taxon>Anguillidae</taxon>
        <taxon>Anguilla</taxon>
    </lineage>
</organism>
<proteinExistence type="predicted"/>
<name>A0A0E9RF90_ANGAN</name>
<evidence type="ECO:0000313" key="1">
    <source>
        <dbReference type="EMBL" id="JAH27477.1"/>
    </source>
</evidence>
<reference evidence="1" key="2">
    <citation type="journal article" date="2015" name="Fish Shellfish Immunol.">
        <title>Early steps in the European eel (Anguilla anguilla)-Vibrio vulnificus interaction in the gills: Role of the RtxA13 toxin.</title>
        <authorList>
            <person name="Callol A."/>
            <person name="Pajuelo D."/>
            <person name="Ebbesson L."/>
            <person name="Teles M."/>
            <person name="MacKenzie S."/>
            <person name="Amaro C."/>
        </authorList>
    </citation>
    <scope>NUCLEOTIDE SEQUENCE</scope>
</reference>
<accession>A0A0E9RF90</accession>
<dbReference type="AlphaFoldDB" id="A0A0E9RF90"/>
<sequence>MTRQEAVGLMVTSPVMRPTSWNSSYISRYFWLLRALMGLVNMTRCFSLKARAMAYLWGNTCTHSQYFSLQAARVDVAKDNKK</sequence>
<reference evidence="1" key="1">
    <citation type="submission" date="2014-11" db="EMBL/GenBank/DDBJ databases">
        <authorList>
            <person name="Amaro Gonzalez C."/>
        </authorList>
    </citation>
    <scope>NUCLEOTIDE SEQUENCE</scope>
</reference>
<protein>
    <submittedName>
        <fullName evidence="1">Uncharacterized protein</fullName>
    </submittedName>
</protein>